<dbReference type="EMBL" id="LKTM01000091">
    <property type="protein sequence ID" value="KQH79515.1"/>
    <property type="molecule type" value="Genomic_DNA"/>
</dbReference>
<evidence type="ECO:0000313" key="4">
    <source>
        <dbReference type="EMBL" id="KQH79515.1"/>
    </source>
</evidence>
<dbReference type="Pfam" id="PF00823">
    <property type="entry name" value="PPE"/>
    <property type="match status" value="1"/>
</dbReference>
<sequence length="295" mass="30850">MGRALYSAEISLISVVSGLGSGAWLGPSATSMAEAIRPHLKWIGTASIRAHHTAAQARSAVAAYETALRATVVPTQIVENRARLRSLAAANRLAQYTPAIAAVEARYCEMWAQDAQAMYRYASDAAMATRLVPFPVPDIGLDPAAPGEQGDSPTLTQADAQLYHAVPHALNRLAAPTVPPGTPQSAVDLVDNPAHSEDSGMRSSMSAVSTLVSTLAKLDTGRRGAIGRPLSASVQAWFSGCRRPGTKGSQAGPAARPDVGPAALIGELSVPQAWVDRAPPSRRDQPARRNPARGS</sequence>
<dbReference type="PANTHER" id="PTHR46766">
    <property type="entry name" value="GLUTAMINE-RICH PROTEIN 2"/>
    <property type="match status" value="1"/>
</dbReference>
<organism evidence="4 5">
    <name type="scientific">Mycobacterium gordonae</name>
    <dbReference type="NCBI Taxonomy" id="1778"/>
    <lineage>
        <taxon>Bacteria</taxon>
        <taxon>Bacillati</taxon>
        <taxon>Actinomycetota</taxon>
        <taxon>Actinomycetes</taxon>
        <taxon>Mycobacteriales</taxon>
        <taxon>Mycobacteriaceae</taxon>
        <taxon>Mycobacterium</taxon>
    </lineage>
</organism>
<feature type="domain" description="PPE" evidence="3">
    <location>
        <begin position="4"/>
        <end position="130"/>
    </location>
</feature>
<name>A0A0Q2RWH3_MYCGO</name>
<dbReference type="InterPro" id="IPR038332">
    <property type="entry name" value="PPE_sf"/>
</dbReference>
<dbReference type="SUPFAM" id="SSF140459">
    <property type="entry name" value="PE/PPE dimer-like"/>
    <property type="match status" value="1"/>
</dbReference>
<dbReference type="GO" id="GO:0052572">
    <property type="term" value="P:response to host immune response"/>
    <property type="evidence" value="ECO:0007669"/>
    <property type="project" value="TreeGrafter"/>
</dbReference>
<protein>
    <recommendedName>
        <fullName evidence="3">PPE domain-containing protein</fullName>
    </recommendedName>
</protein>
<evidence type="ECO:0000256" key="1">
    <source>
        <dbReference type="ARBA" id="ARBA00010652"/>
    </source>
</evidence>
<reference evidence="4 5" key="1">
    <citation type="submission" date="2015-10" db="EMBL/GenBank/DDBJ databases">
        <title>Mycobacterium gordonae draft genome assembly.</title>
        <authorList>
            <person name="Ustinova V."/>
            <person name="Smirnova T."/>
            <person name="Blagodatskikh K."/>
            <person name="Varlamov D."/>
            <person name="Larionova E."/>
            <person name="Chernousova L."/>
        </authorList>
    </citation>
    <scope>NUCLEOTIDE SEQUENCE [LARGE SCALE GENOMIC DNA]</scope>
    <source>
        <strain evidence="4 5">CTRI 14-8773</strain>
    </source>
</reference>
<evidence type="ECO:0000259" key="3">
    <source>
        <dbReference type="Pfam" id="PF00823"/>
    </source>
</evidence>
<feature type="region of interest" description="Disordered" evidence="2">
    <location>
        <begin position="173"/>
        <end position="205"/>
    </location>
</feature>
<gene>
    <name evidence="4" type="ORF">AO501_34205</name>
</gene>
<accession>A0A0Q2RWH3</accession>
<feature type="region of interest" description="Disordered" evidence="2">
    <location>
        <begin position="241"/>
        <end position="295"/>
    </location>
</feature>
<comment type="similarity">
    <text evidence="1">Belongs to the mycobacterial PPE family.</text>
</comment>
<proteinExistence type="inferred from homology"/>
<evidence type="ECO:0000313" key="5">
    <source>
        <dbReference type="Proteomes" id="UP000051677"/>
    </source>
</evidence>
<dbReference type="Gene3D" id="1.20.1260.20">
    <property type="entry name" value="PPE superfamily"/>
    <property type="match status" value="1"/>
</dbReference>
<dbReference type="PANTHER" id="PTHR46766:SF1">
    <property type="entry name" value="GLUTAMINE-RICH PROTEIN 2"/>
    <property type="match status" value="1"/>
</dbReference>
<dbReference type="Proteomes" id="UP000051677">
    <property type="component" value="Unassembled WGS sequence"/>
</dbReference>
<dbReference type="InterPro" id="IPR000030">
    <property type="entry name" value="PPE_dom"/>
</dbReference>
<evidence type="ECO:0000256" key="2">
    <source>
        <dbReference type="SAM" id="MobiDB-lite"/>
    </source>
</evidence>
<comment type="caution">
    <text evidence="4">The sequence shown here is derived from an EMBL/GenBank/DDBJ whole genome shotgun (WGS) entry which is preliminary data.</text>
</comment>
<dbReference type="AlphaFoldDB" id="A0A0Q2RWH3"/>